<reference evidence="4 5" key="1">
    <citation type="submission" date="2024-03" db="EMBL/GenBank/DDBJ databases">
        <title>Draft genome sequence of Pseudonocardia carboxydivorans JCM 14827.</title>
        <authorList>
            <person name="Duangmal K."/>
        </authorList>
    </citation>
    <scope>NUCLEOTIDE SEQUENCE [LARGE SCALE GENOMIC DNA]</scope>
    <source>
        <strain evidence="4 5">JCM 14827</strain>
    </source>
</reference>
<name>A0ABU9AL59_PSEA5</name>
<evidence type="ECO:0000256" key="3">
    <source>
        <dbReference type="SAM" id="MobiDB-lite"/>
    </source>
</evidence>
<proteinExistence type="predicted"/>
<dbReference type="Proteomes" id="UP001367513">
    <property type="component" value="Unassembled WGS sequence"/>
</dbReference>
<protein>
    <recommendedName>
        <fullName evidence="2">Single-stranded DNA-binding protein</fullName>
    </recommendedName>
</protein>
<keyword evidence="1 2" id="KW-0238">DNA-binding</keyword>
<dbReference type="EMBL" id="JBBPIX010000021">
    <property type="protein sequence ID" value="MEK6467164.1"/>
    <property type="molecule type" value="Genomic_DNA"/>
</dbReference>
<dbReference type="PANTHER" id="PTHR10302:SF0">
    <property type="entry name" value="SINGLE-STRANDED DNA-BINDING PROTEIN, MITOCHONDRIAL"/>
    <property type="match status" value="1"/>
</dbReference>
<evidence type="ECO:0000256" key="2">
    <source>
        <dbReference type="PIRNR" id="PIRNR002070"/>
    </source>
</evidence>
<keyword evidence="5" id="KW-1185">Reference proteome</keyword>
<dbReference type="GO" id="GO:0003677">
    <property type="term" value="F:DNA binding"/>
    <property type="evidence" value="ECO:0007669"/>
    <property type="project" value="UniProtKB-KW"/>
</dbReference>
<dbReference type="InterPro" id="IPR011344">
    <property type="entry name" value="ssDNA-bd"/>
</dbReference>
<dbReference type="InterPro" id="IPR000424">
    <property type="entry name" value="Primosome_PriB/ssb"/>
</dbReference>
<dbReference type="CDD" id="cd04496">
    <property type="entry name" value="SSB_OBF"/>
    <property type="match status" value="1"/>
</dbReference>
<evidence type="ECO:0000256" key="1">
    <source>
        <dbReference type="ARBA" id="ARBA00023125"/>
    </source>
</evidence>
<dbReference type="PANTHER" id="PTHR10302">
    <property type="entry name" value="SINGLE-STRANDED DNA-BINDING PROTEIN"/>
    <property type="match status" value="1"/>
</dbReference>
<dbReference type="PIRSF" id="PIRSF002070">
    <property type="entry name" value="SSB"/>
    <property type="match status" value="1"/>
</dbReference>
<dbReference type="Pfam" id="PF00436">
    <property type="entry name" value="SSB"/>
    <property type="match status" value="1"/>
</dbReference>
<dbReference type="Gene3D" id="2.40.50.140">
    <property type="entry name" value="Nucleic acid-binding proteins"/>
    <property type="match status" value="1"/>
</dbReference>
<feature type="compositionally biased region" description="Polar residues" evidence="3">
    <location>
        <begin position="125"/>
        <end position="135"/>
    </location>
</feature>
<organism evidence="4 5">
    <name type="scientific">Pseudonocardia alni subsp. carboxydivorans</name>
    <dbReference type="NCBI Taxonomy" id="415010"/>
    <lineage>
        <taxon>Bacteria</taxon>
        <taxon>Bacillati</taxon>
        <taxon>Actinomycetota</taxon>
        <taxon>Actinomycetes</taxon>
        <taxon>Pseudonocardiales</taxon>
        <taxon>Pseudonocardiaceae</taxon>
        <taxon>Pseudonocardia</taxon>
    </lineage>
</organism>
<evidence type="ECO:0000313" key="4">
    <source>
        <dbReference type="EMBL" id="MEK6467164.1"/>
    </source>
</evidence>
<dbReference type="SUPFAM" id="SSF50249">
    <property type="entry name" value="Nucleic acid-binding proteins"/>
    <property type="match status" value="1"/>
</dbReference>
<sequence>MNEITLAGNVGKAPELLYSERNGEPVLRFSIAQNDRYYDRRSGEWRENKPVWTDVVAFGDLAQNLFDSIAAGDAVIMIGKLVDNSFTPTGQDHPVRRTELRAQAGGPDLRRATATVTRKPRAERASSTTAPQTAD</sequence>
<comment type="caution">
    <text evidence="4">The sequence shown here is derived from an EMBL/GenBank/DDBJ whole genome shotgun (WGS) entry which is preliminary data.</text>
</comment>
<gene>
    <name evidence="4" type="ORF">WG925_25800</name>
</gene>
<dbReference type="InterPro" id="IPR012340">
    <property type="entry name" value="NA-bd_OB-fold"/>
</dbReference>
<accession>A0ABU9AL59</accession>
<dbReference type="RefSeq" id="WP_224404198.1">
    <property type="nucleotide sequence ID" value="NZ_BAAAOD010000026.1"/>
</dbReference>
<evidence type="ECO:0000313" key="5">
    <source>
        <dbReference type="Proteomes" id="UP001367513"/>
    </source>
</evidence>
<feature type="region of interest" description="Disordered" evidence="3">
    <location>
        <begin position="86"/>
        <end position="135"/>
    </location>
</feature>
<dbReference type="PROSITE" id="PS50935">
    <property type="entry name" value="SSB"/>
    <property type="match status" value="1"/>
</dbReference>